<organism evidence="4">
    <name type="scientific">hydrothermal vent metagenome</name>
    <dbReference type="NCBI Taxonomy" id="652676"/>
    <lineage>
        <taxon>unclassified sequences</taxon>
        <taxon>metagenomes</taxon>
        <taxon>ecological metagenomes</taxon>
    </lineage>
</organism>
<sequence>MSTKSTISSSILCFFLAFFAISAIAEKNTTGDQVISYLIGPGDVLSISVWKEDDMQLEVLVRPDGEITFPLVGEIKAGGLTTKALSDELVRKLKKYIPHPSVTVSVTQSVSNKIYVIGKVNRPGEFVAAGYLDVLQALTMAGGLTPFADSDEIKIIRRTKTGTKMKLFDYDEVVSGESLDMNIILKAGDTVVVP</sequence>
<feature type="domain" description="Soluble ligand binding" evidence="3">
    <location>
        <begin position="113"/>
        <end position="166"/>
    </location>
</feature>
<dbReference type="InterPro" id="IPR003715">
    <property type="entry name" value="Poly_export_N"/>
</dbReference>
<dbReference type="PANTHER" id="PTHR33619:SF3">
    <property type="entry name" value="POLYSACCHARIDE EXPORT PROTEIN GFCE-RELATED"/>
    <property type="match status" value="1"/>
</dbReference>
<evidence type="ECO:0000259" key="3">
    <source>
        <dbReference type="Pfam" id="PF10531"/>
    </source>
</evidence>
<reference evidence="4" key="1">
    <citation type="submission" date="2018-06" db="EMBL/GenBank/DDBJ databases">
        <authorList>
            <person name="Zhirakovskaya E."/>
        </authorList>
    </citation>
    <scope>NUCLEOTIDE SEQUENCE</scope>
</reference>
<dbReference type="EMBL" id="UOFE01000024">
    <property type="protein sequence ID" value="VAW52090.1"/>
    <property type="molecule type" value="Genomic_DNA"/>
</dbReference>
<accession>A0A3B0WHX8</accession>
<evidence type="ECO:0000313" key="4">
    <source>
        <dbReference type="EMBL" id="VAW52090.1"/>
    </source>
</evidence>
<evidence type="ECO:0000256" key="1">
    <source>
        <dbReference type="ARBA" id="ARBA00022729"/>
    </source>
</evidence>
<dbReference type="InterPro" id="IPR049712">
    <property type="entry name" value="Poly_export"/>
</dbReference>
<dbReference type="Pfam" id="PF02563">
    <property type="entry name" value="Poly_export"/>
    <property type="match status" value="1"/>
</dbReference>
<proteinExistence type="predicted"/>
<dbReference type="AlphaFoldDB" id="A0A3B0WHX8"/>
<dbReference type="Pfam" id="PF10531">
    <property type="entry name" value="SLBB"/>
    <property type="match status" value="1"/>
</dbReference>
<protein>
    <submittedName>
        <fullName evidence="4">Uncharacterized protein</fullName>
    </submittedName>
</protein>
<dbReference type="Gene3D" id="3.30.1950.10">
    <property type="entry name" value="wza like domain"/>
    <property type="match status" value="1"/>
</dbReference>
<feature type="domain" description="Polysaccharide export protein N-terminal" evidence="2">
    <location>
        <begin position="36"/>
        <end position="107"/>
    </location>
</feature>
<evidence type="ECO:0000259" key="2">
    <source>
        <dbReference type="Pfam" id="PF02563"/>
    </source>
</evidence>
<gene>
    <name evidence="4" type="ORF">MNBD_GAMMA05-622</name>
</gene>
<keyword evidence="1" id="KW-0732">Signal</keyword>
<name>A0A3B0WHX8_9ZZZZ</name>
<dbReference type="InterPro" id="IPR019554">
    <property type="entry name" value="Soluble_ligand-bd"/>
</dbReference>
<dbReference type="GO" id="GO:0015159">
    <property type="term" value="F:polysaccharide transmembrane transporter activity"/>
    <property type="evidence" value="ECO:0007669"/>
    <property type="project" value="InterPro"/>
</dbReference>
<dbReference type="Gene3D" id="3.10.560.10">
    <property type="entry name" value="Outer membrane lipoprotein wza domain like"/>
    <property type="match status" value="1"/>
</dbReference>
<dbReference type="PANTHER" id="PTHR33619">
    <property type="entry name" value="POLYSACCHARIDE EXPORT PROTEIN GFCE-RELATED"/>
    <property type="match status" value="1"/>
</dbReference>